<keyword evidence="4" id="KW-0862">Zinc</keyword>
<evidence type="ECO:0000259" key="5">
    <source>
        <dbReference type="SMART" id="SM00849"/>
    </source>
</evidence>
<organism evidence="6 7">
    <name type="scientific">Lagenidium giganteum</name>
    <dbReference type="NCBI Taxonomy" id="4803"/>
    <lineage>
        <taxon>Eukaryota</taxon>
        <taxon>Sar</taxon>
        <taxon>Stramenopiles</taxon>
        <taxon>Oomycota</taxon>
        <taxon>Peronosporomycetes</taxon>
        <taxon>Pythiales</taxon>
        <taxon>Pythiaceae</taxon>
    </lineage>
</organism>
<dbReference type="SUPFAM" id="SSF56281">
    <property type="entry name" value="Metallo-hydrolase/oxidoreductase"/>
    <property type="match status" value="1"/>
</dbReference>
<dbReference type="GO" id="GO:0046872">
    <property type="term" value="F:metal ion binding"/>
    <property type="evidence" value="ECO:0007669"/>
    <property type="project" value="UniProtKB-KW"/>
</dbReference>
<gene>
    <name evidence="6" type="ORF">N0F65_004114</name>
</gene>
<dbReference type="InterPro" id="IPR036866">
    <property type="entry name" value="RibonucZ/Hydroxyglut_hydro"/>
</dbReference>
<protein>
    <recommendedName>
        <fullName evidence="5">Metallo-beta-lactamase domain-containing protein</fullName>
    </recommendedName>
</protein>
<dbReference type="PANTHER" id="PTHR23131:SF0">
    <property type="entry name" value="ENDORIBONUCLEASE LACTB2"/>
    <property type="match status" value="1"/>
</dbReference>
<dbReference type="InterPro" id="IPR041516">
    <property type="entry name" value="LACTB2_WH"/>
</dbReference>
<keyword evidence="3" id="KW-0378">Hydrolase</keyword>
<reference evidence="6" key="1">
    <citation type="submission" date="2022-11" db="EMBL/GenBank/DDBJ databases">
        <authorList>
            <person name="Morgan W.R."/>
            <person name="Tartar A."/>
        </authorList>
    </citation>
    <scope>NUCLEOTIDE SEQUENCE</scope>
    <source>
        <strain evidence="6">ARSEF 373</strain>
    </source>
</reference>
<dbReference type="SMART" id="SM00849">
    <property type="entry name" value="Lactamase_B"/>
    <property type="match status" value="1"/>
</dbReference>
<dbReference type="FunFam" id="3.60.15.10:FF:000041">
    <property type="entry name" value="Metallo-beta-lactamase domain protein"/>
    <property type="match status" value="1"/>
</dbReference>
<keyword evidence="2" id="KW-0479">Metal-binding</keyword>
<dbReference type="Pfam" id="PF00753">
    <property type="entry name" value="Lactamase_B"/>
    <property type="match status" value="1"/>
</dbReference>
<dbReference type="PANTHER" id="PTHR23131">
    <property type="entry name" value="ENDORIBONUCLEASE LACTB2"/>
    <property type="match status" value="1"/>
</dbReference>
<dbReference type="AlphaFoldDB" id="A0AAV2ZA99"/>
<proteinExistence type="inferred from homology"/>
<name>A0AAV2ZA99_9STRA</name>
<evidence type="ECO:0000256" key="2">
    <source>
        <dbReference type="ARBA" id="ARBA00022723"/>
    </source>
</evidence>
<dbReference type="InterPro" id="IPR047921">
    <property type="entry name" value="LACTB2-like_MBL-fold"/>
</dbReference>
<feature type="domain" description="Metallo-beta-lactamase" evidence="5">
    <location>
        <begin position="96"/>
        <end position="278"/>
    </location>
</feature>
<evidence type="ECO:0000256" key="4">
    <source>
        <dbReference type="ARBA" id="ARBA00022833"/>
    </source>
</evidence>
<dbReference type="InterPro" id="IPR036388">
    <property type="entry name" value="WH-like_DNA-bd_sf"/>
</dbReference>
<dbReference type="Gene3D" id="1.10.10.10">
    <property type="entry name" value="Winged helix-like DNA-binding domain superfamily/Winged helix DNA-binding domain"/>
    <property type="match status" value="1"/>
</dbReference>
<keyword evidence="7" id="KW-1185">Reference proteome</keyword>
<evidence type="ECO:0000313" key="6">
    <source>
        <dbReference type="EMBL" id="DBA03697.1"/>
    </source>
</evidence>
<dbReference type="EMBL" id="DAKRPA010000016">
    <property type="protein sequence ID" value="DBA03697.1"/>
    <property type="molecule type" value="Genomic_DNA"/>
</dbReference>
<sequence length="375" mass="41225">MVSTSTLALGVTGTACLAVLAKVLMPPLQRRMWSKELSAIPLGAYLSFELRAKFVHTLILASGVAKDLELLPDVEILSPLVIRIKGSNPGRLTLQGTNTYLVGDGPKRVLIDASCGEDAYVDTLLRVCEAHRVTEITDVVLTHAHLDHMGGILRVKSAFPGVKVWKYLPANGKDLALRVTNAECKLLGIQHLPDGKEWKLGDSGVLRAQHTPGHCVDHVSFLLEEKSKSLLRSKQTLALFSGDCVLGHGSCAFESLKDLMVSLDALKAKKPQVIYPGHGPVVLDAMGKLNEYISHRQEREAEIIAVLQQAQATSTPDLSPMQIVKRVYKQLPVTLRVPARRSVQQHLDKLLHEKRVVEVHGVRWFAPPVTYKLVK</sequence>
<dbReference type="Pfam" id="PF17778">
    <property type="entry name" value="WHD_BLACT"/>
    <property type="match status" value="1"/>
</dbReference>
<comment type="caution">
    <text evidence="6">The sequence shown here is derived from an EMBL/GenBank/DDBJ whole genome shotgun (WGS) entry which is preliminary data.</text>
</comment>
<evidence type="ECO:0000313" key="7">
    <source>
        <dbReference type="Proteomes" id="UP001146120"/>
    </source>
</evidence>
<dbReference type="InterPro" id="IPR050662">
    <property type="entry name" value="Sec-metab_biosynth-thioest"/>
</dbReference>
<evidence type="ECO:0000256" key="1">
    <source>
        <dbReference type="ARBA" id="ARBA00006759"/>
    </source>
</evidence>
<dbReference type="CDD" id="cd07722">
    <property type="entry name" value="LACTB2-like_MBL-fold"/>
    <property type="match status" value="1"/>
</dbReference>
<dbReference type="Gene3D" id="3.60.15.10">
    <property type="entry name" value="Ribonuclease Z/Hydroxyacylglutathione hydrolase-like"/>
    <property type="match status" value="1"/>
</dbReference>
<dbReference type="InterPro" id="IPR001279">
    <property type="entry name" value="Metallo-B-lactamas"/>
</dbReference>
<comment type="similarity">
    <text evidence="1">Belongs to the metallo-beta-lactamase superfamily. Glyoxalase II family.</text>
</comment>
<evidence type="ECO:0000256" key="3">
    <source>
        <dbReference type="ARBA" id="ARBA00022801"/>
    </source>
</evidence>
<accession>A0AAV2ZA99</accession>
<dbReference type="GO" id="GO:0016787">
    <property type="term" value="F:hydrolase activity"/>
    <property type="evidence" value="ECO:0007669"/>
    <property type="project" value="UniProtKB-KW"/>
</dbReference>
<dbReference type="Proteomes" id="UP001146120">
    <property type="component" value="Unassembled WGS sequence"/>
</dbReference>
<reference evidence="6" key="2">
    <citation type="journal article" date="2023" name="Microbiol Resour">
        <title>Decontamination and Annotation of the Draft Genome Sequence of the Oomycete Lagenidium giganteum ARSEF 373.</title>
        <authorList>
            <person name="Morgan W.R."/>
            <person name="Tartar A."/>
        </authorList>
    </citation>
    <scope>NUCLEOTIDE SEQUENCE</scope>
    <source>
        <strain evidence="6">ARSEF 373</strain>
    </source>
</reference>